<proteinExistence type="predicted"/>
<feature type="compositionally biased region" description="Low complexity" evidence="1">
    <location>
        <begin position="57"/>
        <end position="66"/>
    </location>
</feature>
<feature type="compositionally biased region" description="Basic and acidic residues" evidence="1">
    <location>
        <begin position="517"/>
        <end position="526"/>
    </location>
</feature>
<feature type="compositionally biased region" description="Low complexity" evidence="1">
    <location>
        <begin position="186"/>
        <end position="216"/>
    </location>
</feature>
<feature type="compositionally biased region" description="Basic and acidic residues" evidence="1">
    <location>
        <begin position="1017"/>
        <end position="1032"/>
    </location>
</feature>
<feature type="region of interest" description="Disordered" evidence="1">
    <location>
        <begin position="1192"/>
        <end position="1234"/>
    </location>
</feature>
<feature type="region of interest" description="Disordered" evidence="1">
    <location>
        <begin position="312"/>
        <end position="353"/>
    </location>
</feature>
<dbReference type="OrthoDB" id="3062339at2759"/>
<feature type="compositionally biased region" description="Basic and acidic residues" evidence="1">
    <location>
        <begin position="729"/>
        <end position="739"/>
    </location>
</feature>
<feature type="compositionally biased region" description="Polar residues" evidence="1">
    <location>
        <begin position="268"/>
        <end position="277"/>
    </location>
</feature>
<feature type="compositionally biased region" description="Basic and acidic residues" evidence="1">
    <location>
        <begin position="573"/>
        <end position="582"/>
    </location>
</feature>
<dbReference type="HOGENOM" id="CLU_246053_0_0_1"/>
<name>R7S3T1_PUNST</name>
<dbReference type="GeneID" id="18880029"/>
<dbReference type="OMA" id="QDHGTDR"/>
<feature type="compositionally biased region" description="Acidic residues" evidence="1">
    <location>
        <begin position="1219"/>
        <end position="1234"/>
    </location>
</feature>
<feature type="region of interest" description="Disordered" evidence="1">
    <location>
        <begin position="1"/>
        <end position="297"/>
    </location>
</feature>
<feature type="compositionally biased region" description="Basic residues" evidence="1">
    <location>
        <begin position="132"/>
        <end position="143"/>
    </location>
</feature>
<feature type="compositionally biased region" description="Basic and acidic residues" evidence="1">
    <location>
        <begin position="1436"/>
        <end position="1449"/>
    </location>
</feature>
<accession>R7S3T1</accession>
<feature type="compositionally biased region" description="Polar residues" evidence="1">
    <location>
        <begin position="533"/>
        <end position="544"/>
    </location>
</feature>
<feature type="compositionally biased region" description="Polar residues" evidence="1">
    <location>
        <begin position="154"/>
        <end position="165"/>
    </location>
</feature>
<evidence type="ECO:0000313" key="2">
    <source>
        <dbReference type="EMBL" id="EIN05050.1"/>
    </source>
</evidence>
<feature type="compositionally biased region" description="Polar residues" evidence="1">
    <location>
        <begin position="473"/>
        <end position="488"/>
    </location>
</feature>
<feature type="compositionally biased region" description="Basic and acidic residues" evidence="1">
    <location>
        <begin position="657"/>
        <end position="666"/>
    </location>
</feature>
<dbReference type="EMBL" id="JH687552">
    <property type="protein sequence ID" value="EIN05050.1"/>
    <property type="molecule type" value="Genomic_DNA"/>
</dbReference>
<dbReference type="KEGG" id="psq:PUNSTDRAFT_138230"/>
<evidence type="ECO:0000256" key="1">
    <source>
        <dbReference type="SAM" id="MobiDB-lite"/>
    </source>
</evidence>
<feature type="compositionally biased region" description="Basic and acidic residues" evidence="1">
    <location>
        <begin position="629"/>
        <end position="638"/>
    </location>
</feature>
<feature type="compositionally biased region" description="Basic and acidic residues" evidence="1">
    <location>
        <begin position="1474"/>
        <end position="1493"/>
    </location>
</feature>
<feature type="compositionally biased region" description="Polar residues" evidence="1">
    <location>
        <begin position="344"/>
        <end position="353"/>
    </location>
</feature>
<protein>
    <submittedName>
        <fullName evidence="2">Uncharacterized protein</fullName>
    </submittedName>
</protein>
<feature type="compositionally biased region" description="Basic and acidic residues" evidence="1">
    <location>
        <begin position="1300"/>
        <end position="1321"/>
    </location>
</feature>
<feature type="compositionally biased region" description="Basic and acidic residues" evidence="1">
    <location>
        <begin position="601"/>
        <end position="610"/>
    </location>
</feature>
<sequence>MSDQSPHNDRKSPEFMGEPVLIFSEPNFGELPRSEHPNSSFLTSPGSHDHYPLDSPAAAAGAGRADGPCESQTTGDGAGHPTQDGSTRRRARATSDAEDASRKSKKVRHASRAPSEQIAAPNEQSVDETAKHPRKKKPKRKLPKGTPREASDSGAPSPSHNNLSLNVVHAKVAGQSSNPAPEQDQPAPSGAPGSTTSSPPETPVAHASGGSDAPSPSDDHPSGEDVHAKEVRQSLFNPAPKQDQPVPNGDPGSTTNRLTLESEHMETPISQALSNSAPADDRPAPSGPFQATTGSLPLATKLVETPLARASGVSVAPSPSGANPSLNDEPSKVAKPAPDPSVPSQPSELTTSSPTWDLDLWEIPELDAALLSIGQAQVAEQPRGLVMQPNHRFISTMQRAQDSIALLSGIAPTANAPVLAAASLAGIAPTANGPVLSFAGIPPTANAPVLAAASLAAAINKSFQGSHVGAILHSQSDGPGSPARTNDLVQDHGTDRPAPDPSQPDGPGSPARTNDFVQDHGTDRPAPDPSQPNGPDSPARTNDLVQDHGTDRPAPDPSQPDGPGSPARTNDLVQDHGTDRPAPDPSQPDGPGSPARTNDFVQDHGTDRPAPDPSQPNGPDSPARTNDFIQDHGTDRPAPDPSQPDGPDSPARTNDFVQDHGTDRPAPDSSPSGYAPAASPSKNGRRRRSGRTTDPPGKYAGADPDSSGLSDDYTPDHGEGRPKKKKKKFSDFFDPRADLSESQDVSPSTSVPNAAWPSSPTASKKHRRPGPLTSDELAAVEAKQAEVDAWCASMAAVSRKSPALFLKALTLPVAKRFRGPNPWTAYERWYRVHRGIHTDEDPDRFMARMRADYRALFEGIDEDDTLARAEIVKPFIEWERECIEEYLADAEQNGNLRKELQSALREINAMGRRLYMLYGFHMFGSLIHLGNAGSYSFGNSPEWEFFKKRYEQDFGATLQTYQALLTLSRDQLANGGDAFGDLIPPPSAVSKAESSDKPDTNSQIGNKSKQGKKGKKDKTDKKGKNPDYRDGRNNLFQDHMLTSLVGINSKAKQVSWKGLSDLLFKWKCRLVNFNPHVNLHCSKKYHRTGFCLKGDHNGDFIKDMVDALEPGANTEGAHPKKFWMEKWREEEMKLPVAQQGAIPLILGWVPSQNPPANKHVIQHVSPHRPSDSIAQVVLCRVASTAAWYRAFGPKDQKERKPKSKKRSKTKPRGDGDASGPEEDEDSSSDDDYDDFEDDLIARAVAAAAASGSIDPKMRTAPSKERVDTSKPAAQSREVSSEQLLAGTRGDPGDNGGNRTDNVDVDMHVSEERPPSHVDEPAHPPPPTVVKPKPKPRPVGSKKKKEVVPADSPNVTAPLEPPSRGTGVLHQDHAPQGAGNVECSEDSHPRYSSHEYERPPSPAPSNKKPKRRPKPIEVDDDEHGGVSAPPPHRHDRYRSLSKDPERRSNRNDGPAEEGFPMAPPRWSGSIPPSSRARERLRQQQLSERRPHALMPRDYDYDIGRLQRRRSRSPDFDRWRQMSPSVDWDAPGYAELPPRHAYDSYYDELKASLSRLRHVR</sequence>
<feature type="compositionally biased region" description="Basic and acidic residues" evidence="1">
    <location>
        <begin position="1"/>
        <end position="13"/>
    </location>
</feature>
<feature type="compositionally biased region" description="Polar residues" evidence="1">
    <location>
        <begin position="740"/>
        <end position="762"/>
    </location>
</feature>
<feature type="compositionally biased region" description="Basic and acidic residues" evidence="1">
    <location>
        <begin position="545"/>
        <end position="554"/>
    </location>
</feature>
<evidence type="ECO:0000313" key="3">
    <source>
        <dbReference type="Proteomes" id="UP000054196"/>
    </source>
</evidence>
<feature type="compositionally biased region" description="Basic and acidic residues" evidence="1">
    <location>
        <begin position="1255"/>
        <end position="1268"/>
    </location>
</feature>
<feature type="region of interest" description="Disordered" evidence="1">
    <location>
        <begin position="981"/>
        <end position="1034"/>
    </location>
</feature>
<feature type="compositionally biased region" description="Basic residues" evidence="1">
    <location>
        <begin position="1199"/>
        <end position="1210"/>
    </location>
</feature>
<feature type="compositionally biased region" description="Polar residues" evidence="1">
    <location>
        <begin position="617"/>
        <end position="628"/>
    </location>
</feature>
<feature type="region of interest" description="Disordered" evidence="1">
    <location>
        <begin position="471"/>
        <end position="772"/>
    </location>
</feature>
<feature type="compositionally biased region" description="Basic and acidic residues" evidence="1">
    <location>
        <begin position="489"/>
        <end position="498"/>
    </location>
</feature>
<organism evidence="2 3">
    <name type="scientific">Punctularia strigosozonata (strain HHB-11173)</name>
    <name type="common">White-rot fungus</name>
    <dbReference type="NCBI Taxonomy" id="741275"/>
    <lineage>
        <taxon>Eukaryota</taxon>
        <taxon>Fungi</taxon>
        <taxon>Dikarya</taxon>
        <taxon>Basidiomycota</taxon>
        <taxon>Agaricomycotina</taxon>
        <taxon>Agaricomycetes</taxon>
        <taxon>Corticiales</taxon>
        <taxon>Punctulariaceae</taxon>
        <taxon>Punctularia</taxon>
    </lineage>
</organism>
<keyword evidence="3" id="KW-1185">Reference proteome</keyword>
<gene>
    <name evidence="2" type="ORF">PUNSTDRAFT_138230</name>
</gene>
<dbReference type="Proteomes" id="UP000054196">
    <property type="component" value="Unassembled WGS sequence"/>
</dbReference>
<feature type="compositionally biased region" description="Polar residues" evidence="1">
    <location>
        <begin position="37"/>
        <end position="46"/>
    </location>
</feature>
<feature type="compositionally biased region" description="Basic and acidic residues" evidence="1">
    <location>
        <begin position="93"/>
        <end position="102"/>
    </location>
</feature>
<feature type="compositionally biased region" description="Basic and acidic residues" evidence="1">
    <location>
        <begin position="1384"/>
        <end position="1397"/>
    </location>
</feature>
<feature type="compositionally biased region" description="Basic residues" evidence="1">
    <location>
        <begin position="1331"/>
        <end position="1344"/>
    </location>
</feature>
<dbReference type="RefSeq" id="XP_007387973.1">
    <property type="nucleotide sequence ID" value="XM_007387911.1"/>
</dbReference>
<feature type="region of interest" description="Disordered" evidence="1">
    <location>
        <begin position="1246"/>
        <end position="1493"/>
    </location>
</feature>
<feature type="compositionally biased region" description="Low complexity" evidence="1">
    <location>
        <begin position="667"/>
        <end position="681"/>
    </location>
</feature>
<feature type="compositionally biased region" description="Basic and acidic residues" evidence="1">
    <location>
        <begin position="217"/>
        <end position="232"/>
    </location>
</feature>
<reference evidence="3" key="1">
    <citation type="journal article" date="2012" name="Science">
        <title>The Paleozoic origin of enzymatic lignin decomposition reconstructed from 31 fungal genomes.</title>
        <authorList>
            <person name="Floudas D."/>
            <person name="Binder M."/>
            <person name="Riley R."/>
            <person name="Barry K."/>
            <person name="Blanchette R.A."/>
            <person name="Henrissat B."/>
            <person name="Martinez A.T."/>
            <person name="Otillar R."/>
            <person name="Spatafora J.W."/>
            <person name="Yadav J.S."/>
            <person name="Aerts A."/>
            <person name="Benoit I."/>
            <person name="Boyd A."/>
            <person name="Carlson A."/>
            <person name="Copeland A."/>
            <person name="Coutinho P.M."/>
            <person name="de Vries R.P."/>
            <person name="Ferreira P."/>
            <person name="Findley K."/>
            <person name="Foster B."/>
            <person name="Gaskell J."/>
            <person name="Glotzer D."/>
            <person name="Gorecki P."/>
            <person name="Heitman J."/>
            <person name="Hesse C."/>
            <person name="Hori C."/>
            <person name="Igarashi K."/>
            <person name="Jurgens J.A."/>
            <person name="Kallen N."/>
            <person name="Kersten P."/>
            <person name="Kohler A."/>
            <person name="Kuees U."/>
            <person name="Kumar T.K.A."/>
            <person name="Kuo A."/>
            <person name="LaButti K."/>
            <person name="Larrondo L.F."/>
            <person name="Lindquist E."/>
            <person name="Ling A."/>
            <person name="Lombard V."/>
            <person name="Lucas S."/>
            <person name="Lundell T."/>
            <person name="Martin R."/>
            <person name="McLaughlin D.J."/>
            <person name="Morgenstern I."/>
            <person name="Morin E."/>
            <person name="Murat C."/>
            <person name="Nagy L.G."/>
            <person name="Nolan M."/>
            <person name="Ohm R.A."/>
            <person name="Patyshakuliyeva A."/>
            <person name="Rokas A."/>
            <person name="Ruiz-Duenas F.J."/>
            <person name="Sabat G."/>
            <person name="Salamov A."/>
            <person name="Samejima M."/>
            <person name="Schmutz J."/>
            <person name="Slot J.C."/>
            <person name="St John F."/>
            <person name="Stenlid J."/>
            <person name="Sun H."/>
            <person name="Sun S."/>
            <person name="Syed K."/>
            <person name="Tsang A."/>
            <person name="Wiebenga A."/>
            <person name="Young D."/>
            <person name="Pisabarro A."/>
            <person name="Eastwood D.C."/>
            <person name="Martin F."/>
            <person name="Cullen D."/>
            <person name="Grigoriev I.V."/>
            <person name="Hibbett D.S."/>
        </authorList>
    </citation>
    <scope>NUCLEOTIDE SEQUENCE [LARGE SCALE GENOMIC DNA]</scope>
    <source>
        <strain evidence="3">HHB-11173 SS5</strain>
    </source>
</reference>